<reference evidence="3 4" key="1">
    <citation type="submission" date="2020-03" db="EMBL/GenBank/DDBJ databases">
        <title>Bradyrhizobium diversity isolated from nodules of Indigofera sp.</title>
        <authorList>
            <person name="Klepa M."/>
            <person name="Helene L."/>
            <person name="Hungria M."/>
        </authorList>
    </citation>
    <scope>NUCLEOTIDE SEQUENCE [LARGE SCALE GENOMIC DNA]</scope>
    <source>
        <strain evidence="3 4">WSM 1791</strain>
    </source>
</reference>
<evidence type="ECO:0000256" key="1">
    <source>
        <dbReference type="ARBA" id="ARBA00022679"/>
    </source>
</evidence>
<dbReference type="PANTHER" id="PTHR46401">
    <property type="entry name" value="GLYCOSYLTRANSFERASE WBBK-RELATED"/>
    <property type="match status" value="1"/>
</dbReference>
<evidence type="ECO:0000259" key="2">
    <source>
        <dbReference type="Pfam" id="PF00534"/>
    </source>
</evidence>
<name>A0A7Y4GXC9_9BRAD</name>
<dbReference type="Gene3D" id="3.40.50.2000">
    <property type="entry name" value="Glycogen Phosphorylase B"/>
    <property type="match status" value="1"/>
</dbReference>
<feature type="domain" description="Glycosyl transferase family 1" evidence="2">
    <location>
        <begin position="184"/>
        <end position="327"/>
    </location>
</feature>
<accession>A0A7Y4GXC9</accession>
<comment type="caution">
    <text evidence="3">The sequence shown here is derived from an EMBL/GenBank/DDBJ whole genome shotgun (WGS) entry which is preliminary data.</text>
</comment>
<evidence type="ECO:0000313" key="3">
    <source>
        <dbReference type="EMBL" id="NOJ43704.1"/>
    </source>
</evidence>
<keyword evidence="4" id="KW-1185">Reference proteome</keyword>
<evidence type="ECO:0000313" key="4">
    <source>
        <dbReference type="Proteomes" id="UP000544122"/>
    </source>
</evidence>
<dbReference type="CDD" id="cd03809">
    <property type="entry name" value="GT4_MtfB-like"/>
    <property type="match status" value="1"/>
</dbReference>
<dbReference type="RefSeq" id="WP_171582904.1">
    <property type="nucleotide sequence ID" value="NZ_JAAVLX010000011.1"/>
</dbReference>
<dbReference type="PANTHER" id="PTHR46401:SF2">
    <property type="entry name" value="GLYCOSYLTRANSFERASE WBBK-RELATED"/>
    <property type="match status" value="1"/>
</dbReference>
<keyword evidence="1 3" id="KW-0808">Transferase</keyword>
<organism evidence="3 4">
    <name type="scientific">Bradyrhizobium australiense</name>
    <dbReference type="NCBI Taxonomy" id="2721161"/>
    <lineage>
        <taxon>Bacteria</taxon>
        <taxon>Pseudomonadati</taxon>
        <taxon>Pseudomonadota</taxon>
        <taxon>Alphaproteobacteria</taxon>
        <taxon>Hyphomicrobiales</taxon>
        <taxon>Nitrobacteraceae</taxon>
        <taxon>Bradyrhizobium</taxon>
    </lineage>
</organism>
<dbReference type="GO" id="GO:0016757">
    <property type="term" value="F:glycosyltransferase activity"/>
    <property type="evidence" value="ECO:0007669"/>
    <property type="project" value="InterPro"/>
</dbReference>
<proteinExistence type="predicted"/>
<dbReference type="Proteomes" id="UP000544122">
    <property type="component" value="Unassembled WGS sequence"/>
</dbReference>
<gene>
    <name evidence="3" type="ORF">HCN58_29785</name>
</gene>
<protein>
    <submittedName>
        <fullName evidence="3">Glycosyltransferase family 4 protein</fullName>
    </submittedName>
</protein>
<sequence>MSAVTGPFDCEFSLALNNRTGKYFFCKEMIQSSEDLIGACLYWRLRLNRLPSRTFSRILGRIARWEVDFRSGTGLINRLLSPSPHHRPLIFTDPREVLFYRLKSCDIVVCHDMGPITHPDLYNPGVSRIYRQAFEQIRDARPFMIFVSAASRQEFVARYGDDYPAMQIVSPPLRMDMQQSDLRPVEGIPEKFFLTVGAVGERKNQLRAIRAFDATGLSKAGYAYVICGGLHEAGADLVAEQARRTQGIILPGYVNDAELRWLYRNATGFVLPSLLEGFGLPAAEAVHHGLIPLLSYGGALQEVAGDGAIYVNPLDEGDIAAGMRLLAGLTPEERKRRLDLLLVNVGRFSLEAEAGKWRETLMLAATAWSADIARRPPCRRI</sequence>
<dbReference type="GO" id="GO:0009103">
    <property type="term" value="P:lipopolysaccharide biosynthetic process"/>
    <property type="evidence" value="ECO:0007669"/>
    <property type="project" value="TreeGrafter"/>
</dbReference>
<dbReference type="Pfam" id="PF00534">
    <property type="entry name" value="Glycos_transf_1"/>
    <property type="match status" value="1"/>
</dbReference>
<dbReference type="EMBL" id="JAAVLX010000011">
    <property type="protein sequence ID" value="NOJ43704.1"/>
    <property type="molecule type" value="Genomic_DNA"/>
</dbReference>
<dbReference type="InterPro" id="IPR001296">
    <property type="entry name" value="Glyco_trans_1"/>
</dbReference>
<dbReference type="AlphaFoldDB" id="A0A7Y4GXC9"/>
<dbReference type="SUPFAM" id="SSF53756">
    <property type="entry name" value="UDP-Glycosyltransferase/glycogen phosphorylase"/>
    <property type="match status" value="1"/>
</dbReference>